<dbReference type="AlphaFoldDB" id="A0A1Y2T1P5"/>
<dbReference type="GO" id="GO:0005975">
    <property type="term" value="P:carbohydrate metabolic process"/>
    <property type="evidence" value="ECO:0007669"/>
    <property type="project" value="InterPro"/>
</dbReference>
<evidence type="ECO:0000313" key="3">
    <source>
        <dbReference type="Proteomes" id="UP000194267"/>
    </source>
</evidence>
<organism evidence="2 3">
    <name type="scientific">Symbiobacterium thermophilum</name>
    <dbReference type="NCBI Taxonomy" id="2734"/>
    <lineage>
        <taxon>Bacteria</taxon>
        <taxon>Bacillati</taxon>
        <taxon>Bacillota</taxon>
        <taxon>Clostridia</taxon>
        <taxon>Eubacteriales</taxon>
        <taxon>Symbiobacteriaceae</taxon>
        <taxon>Symbiobacterium</taxon>
    </lineage>
</organism>
<reference evidence="3" key="1">
    <citation type="submission" date="2016-04" db="EMBL/GenBank/DDBJ databases">
        <authorList>
            <person name="Antunes L.P."/>
            <person name="Martins L.F."/>
            <person name="Pereira R.V."/>
            <person name="Thomas A.M."/>
            <person name="Barbosa D."/>
            <person name="Nascimento L."/>
            <person name="Silva G.M."/>
            <person name="Condomitti G.W."/>
            <person name="Digiampietri L.A."/>
            <person name="Lombardi K.C."/>
            <person name="Ramos P.L."/>
            <person name="Quaggio R.B."/>
            <person name="Oliveira J.C."/>
            <person name="Pascon R.C."/>
            <person name="Cruz J.B."/>
            <person name="Silva A.M."/>
            <person name="Setubal J.C."/>
        </authorList>
    </citation>
    <scope>NUCLEOTIDE SEQUENCE [LARGE SCALE GENOMIC DNA]</scope>
</reference>
<proteinExistence type="predicted"/>
<dbReference type="Gene3D" id="3.20.20.370">
    <property type="entry name" value="Glycoside hydrolase/deacetylase"/>
    <property type="match status" value="1"/>
</dbReference>
<dbReference type="PANTHER" id="PTHR10587">
    <property type="entry name" value="GLYCOSYL TRANSFERASE-RELATED"/>
    <property type="match status" value="1"/>
</dbReference>
<comment type="caution">
    <text evidence="2">The sequence shown here is derived from an EMBL/GenBank/DDBJ whole genome shotgun (WGS) entry which is preliminary data.</text>
</comment>
<sequence>AATLALAVFTISLLRSPALQPAASTEWQAGGPLTRADSPDDRVALTFDVTWQKQELTKILDILDQHGVKATFFVGGTFLQLHPDMVKEIARRGHEVGTLGQQIRDLSGLPETEILSNLLGSQSALAKILGGPVRYFRPPNGKAPPEVLRAAQQARLVTVTYALDSQDHLGLTAEQIVRRVVRQAQRGDIIRLTASDFVTETAEALPGILEGLNRRGFKVVPIPDLVPPEDG</sequence>
<dbReference type="PANTHER" id="PTHR10587:SF128">
    <property type="entry name" value="POLYSACCHARIDE DEACETYLASE PDAB-RELATED"/>
    <property type="match status" value="1"/>
</dbReference>
<dbReference type="InterPro" id="IPR050248">
    <property type="entry name" value="Polysacc_deacetylase_ArnD"/>
</dbReference>
<dbReference type="CDD" id="cd10917">
    <property type="entry name" value="CE4_NodB_like_6s_7s"/>
    <property type="match status" value="1"/>
</dbReference>
<protein>
    <recommendedName>
        <fullName evidence="1">NodB homology domain-containing protein</fullName>
    </recommendedName>
</protein>
<dbReference type="GO" id="GO:0016020">
    <property type="term" value="C:membrane"/>
    <property type="evidence" value="ECO:0007669"/>
    <property type="project" value="TreeGrafter"/>
</dbReference>
<dbReference type="GO" id="GO:0016810">
    <property type="term" value="F:hydrolase activity, acting on carbon-nitrogen (but not peptide) bonds"/>
    <property type="evidence" value="ECO:0007669"/>
    <property type="project" value="InterPro"/>
</dbReference>
<gene>
    <name evidence="2" type="ORF">A6D92_18060</name>
</gene>
<dbReference type="Pfam" id="PF01522">
    <property type="entry name" value="Polysacc_deac_1"/>
    <property type="match status" value="1"/>
</dbReference>
<dbReference type="PROSITE" id="PS51677">
    <property type="entry name" value="NODB"/>
    <property type="match status" value="1"/>
</dbReference>
<evidence type="ECO:0000259" key="1">
    <source>
        <dbReference type="PROSITE" id="PS51677"/>
    </source>
</evidence>
<dbReference type="InterPro" id="IPR011330">
    <property type="entry name" value="Glyco_hydro/deAcase_b/a-brl"/>
</dbReference>
<dbReference type="InterPro" id="IPR002509">
    <property type="entry name" value="NODB_dom"/>
</dbReference>
<name>A0A1Y2T1P5_SYMTR</name>
<dbReference type="SUPFAM" id="SSF88713">
    <property type="entry name" value="Glycoside hydrolase/deacetylase"/>
    <property type="match status" value="1"/>
</dbReference>
<dbReference type="Proteomes" id="UP000194267">
    <property type="component" value="Unassembled WGS sequence"/>
</dbReference>
<accession>A0A1Y2T1P5</accession>
<dbReference type="EMBL" id="LWLV01001845">
    <property type="protein sequence ID" value="OTA40411.1"/>
    <property type="molecule type" value="Genomic_DNA"/>
</dbReference>
<feature type="non-terminal residue" evidence="2">
    <location>
        <position position="1"/>
    </location>
</feature>
<evidence type="ECO:0000313" key="2">
    <source>
        <dbReference type="EMBL" id="OTA40411.1"/>
    </source>
</evidence>
<feature type="domain" description="NodB homology" evidence="1">
    <location>
        <begin position="41"/>
        <end position="220"/>
    </location>
</feature>